<organism evidence="2 3">
    <name type="scientific">Rubripirellula amarantea</name>
    <dbReference type="NCBI Taxonomy" id="2527999"/>
    <lineage>
        <taxon>Bacteria</taxon>
        <taxon>Pseudomonadati</taxon>
        <taxon>Planctomycetota</taxon>
        <taxon>Planctomycetia</taxon>
        <taxon>Pirellulales</taxon>
        <taxon>Pirellulaceae</taxon>
        <taxon>Rubripirellula</taxon>
    </lineage>
</organism>
<reference evidence="2 3" key="1">
    <citation type="submission" date="2019-02" db="EMBL/GenBank/DDBJ databases">
        <title>Deep-cultivation of Planctomycetes and their phenomic and genomic characterization uncovers novel biology.</title>
        <authorList>
            <person name="Wiegand S."/>
            <person name="Jogler M."/>
            <person name="Boedeker C."/>
            <person name="Pinto D."/>
            <person name="Vollmers J."/>
            <person name="Rivas-Marin E."/>
            <person name="Kohn T."/>
            <person name="Peeters S.H."/>
            <person name="Heuer A."/>
            <person name="Rast P."/>
            <person name="Oberbeckmann S."/>
            <person name="Bunk B."/>
            <person name="Jeske O."/>
            <person name="Meyerdierks A."/>
            <person name="Storesund J.E."/>
            <person name="Kallscheuer N."/>
            <person name="Luecker S."/>
            <person name="Lage O.M."/>
            <person name="Pohl T."/>
            <person name="Merkel B.J."/>
            <person name="Hornburger P."/>
            <person name="Mueller R.-W."/>
            <person name="Bruemmer F."/>
            <person name="Labrenz M."/>
            <person name="Spormann A.M."/>
            <person name="Op Den Camp H."/>
            <person name="Overmann J."/>
            <person name="Amann R."/>
            <person name="Jetten M.S.M."/>
            <person name="Mascher T."/>
            <person name="Medema M.H."/>
            <person name="Devos D.P."/>
            <person name="Kaster A.-K."/>
            <person name="Ovreas L."/>
            <person name="Rohde M."/>
            <person name="Galperin M.Y."/>
            <person name="Jogler C."/>
        </authorList>
    </citation>
    <scope>NUCLEOTIDE SEQUENCE [LARGE SCALE GENOMIC DNA]</scope>
    <source>
        <strain evidence="2 3">Pla22</strain>
    </source>
</reference>
<dbReference type="SUPFAM" id="SSF56300">
    <property type="entry name" value="Metallo-dependent phosphatases"/>
    <property type="match status" value="1"/>
</dbReference>
<evidence type="ECO:0000313" key="3">
    <source>
        <dbReference type="Proteomes" id="UP000316598"/>
    </source>
</evidence>
<evidence type="ECO:0000313" key="2">
    <source>
        <dbReference type="EMBL" id="TWT52454.1"/>
    </source>
</evidence>
<evidence type="ECO:0000259" key="1">
    <source>
        <dbReference type="Pfam" id="PF00149"/>
    </source>
</evidence>
<dbReference type="GO" id="GO:0110154">
    <property type="term" value="P:RNA decapping"/>
    <property type="evidence" value="ECO:0007669"/>
    <property type="project" value="TreeGrafter"/>
</dbReference>
<accession>A0A5C5WNQ0</accession>
<dbReference type="Gene3D" id="3.60.21.10">
    <property type="match status" value="1"/>
</dbReference>
<keyword evidence="2" id="KW-0378">Hydrolase</keyword>
<dbReference type="AlphaFoldDB" id="A0A5C5WNQ0"/>
<dbReference type="InterPro" id="IPR029052">
    <property type="entry name" value="Metallo-depent_PP-like"/>
</dbReference>
<name>A0A5C5WNQ0_9BACT</name>
<sequence>MMPRHLAIGDVHGCLDALLALVDFVGIRDDDVVVTLGDYVDRGPDTCGVLDWLIKFDQTHGLVPLRGNHEIMMLEARNDDYGKVRWGKFGGIQALESYEDREGNVTDLSDIPDSHWRFLLNRLLPYYETQSHIFVHASVDPSEPMTEQSDHMLFWHQYSKSFPGHVSGKTVVCGHTSQSSGIPITNGHAICIDTAACRGGWLTCLDVESGTLWQANQASETRQMNVSELG</sequence>
<comment type="caution">
    <text evidence="2">The sequence shown here is derived from an EMBL/GenBank/DDBJ whole genome shotgun (WGS) entry which is preliminary data.</text>
</comment>
<dbReference type="EC" id="3.1.3.16" evidence="2"/>
<dbReference type="CDD" id="cd00144">
    <property type="entry name" value="MPP_PPP_family"/>
    <property type="match status" value="1"/>
</dbReference>
<dbReference type="InterPro" id="IPR050126">
    <property type="entry name" value="Ap4A_hydrolase"/>
</dbReference>
<dbReference type="InterPro" id="IPR004843">
    <property type="entry name" value="Calcineurin-like_PHP"/>
</dbReference>
<keyword evidence="3" id="KW-1185">Reference proteome</keyword>
<dbReference type="GO" id="GO:0005737">
    <property type="term" value="C:cytoplasm"/>
    <property type="evidence" value="ECO:0007669"/>
    <property type="project" value="TreeGrafter"/>
</dbReference>
<dbReference type="EMBL" id="SJPI01000001">
    <property type="protein sequence ID" value="TWT52454.1"/>
    <property type="molecule type" value="Genomic_DNA"/>
</dbReference>
<feature type="domain" description="Calcineurin-like phosphoesterase" evidence="1">
    <location>
        <begin position="6"/>
        <end position="176"/>
    </location>
</feature>
<dbReference type="Proteomes" id="UP000316598">
    <property type="component" value="Unassembled WGS sequence"/>
</dbReference>
<protein>
    <submittedName>
        <fullName evidence="2">Serine/threonine-protein phosphatase 1</fullName>
        <ecNumber evidence="2">3.1.3.16</ecNumber>
    </submittedName>
</protein>
<gene>
    <name evidence="2" type="primary">pphA_1</name>
    <name evidence="2" type="ORF">Pla22_00780</name>
</gene>
<dbReference type="Pfam" id="PF00149">
    <property type="entry name" value="Metallophos"/>
    <property type="match status" value="1"/>
</dbReference>
<dbReference type="GO" id="GO:0004722">
    <property type="term" value="F:protein serine/threonine phosphatase activity"/>
    <property type="evidence" value="ECO:0007669"/>
    <property type="project" value="UniProtKB-EC"/>
</dbReference>
<dbReference type="PANTHER" id="PTHR42850:SF4">
    <property type="entry name" value="ZINC-DEPENDENT ENDOPOLYPHOSPHATASE"/>
    <property type="match status" value="1"/>
</dbReference>
<dbReference type="GO" id="GO:0008803">
    <property type="term" value="F:bis(5'-nucleosyl)-tetraphosphatase (symmetrical) activity"/>
    <property type="evidence" value="ECO:0007669"/>
    <property type="project" value="TreeGrafter"/>
</dbReference>
<dbReference type="PANTHER" id="PTHR42850">
    <property type="entry name" value="METALLOPHOSPHOESTERASE"/>
    <property type="match status" value="1"/>
</dbReference>
<proteinExistence type="predicted"/>